<name>A0A2H3KFP1_9CHLR</name>
<feature type="region of interest" description="Disordered" evidence="2">
    <location>
        <begin position="175"/>
        <end position="194"/>
    </location>
</feature>
<dbReference type="CDD" id="cd04301">
    <property type="entry name" value="NAT_SF"/>
    <property type="match status" value="1"/>
</dbReference>
<feature type="compositionally biased region" description="Basic and acidic residues" evidence="2">
    <location>
        <begin position="185"/>
        <end position="194"/>
    </location>
</feature>
<proteinExistence type="predicted"/>
<dbReference type="EMBL" id="LYXE01000193">
    <property type="protein sequence ID" value="PDV96503.1"/>
    <property type="molecule type" value="Genomic_DNA"/>
</dbReference>
<sequence length="205" mass="23075">MTRALSAHPWAFRLAVATEEDFADVARLFAALHTFNASLDSRFALAEGWQALLHEHFVRTHKAPGSLWLLAWVDAAADDPPHSEPVGLLLMESHLDSPLFAQRRWAELVALYVDERARGTDLAQQLVNASTAWAAEHGFDRVQLYVTASNERARAFYTRAGFAPAQEIWRLEVQPRPDVTPPPEPTDHMHPELGHHHLAIDLDRD</sequence>
<dbReference type="OrthoDB" id="151150at2"/>
<evidence type="ECO:0000259" key="3">
    <source>
        <dbReference type="PROSITE" id="PS51186"/>
    </source>
</evidence>
<dbReference type="AlphaFoldDB" id="A0A2H3KFP1"/>
<keyword evidence="5" id="KW-1185">Reference proteome</keyword>
<dbReference type="Gene3D" id="3.40.630.30">
    <property type="match status" value="1"/>
</dbReference>
<keyword evidence="1" id="KW-0808">Transferase</keyword>
<reference evidence="4 5" key="1">
    <citation type="submission" date="2016-05" db="EMBL/GenBank/DDBJ databases">
        <authorList>
            <person name="Lavstsen T."/>
            <person name="Jespersen J.S."/>
        </authorList>
    </citation>
    <scope>NUCLEOTIDE SEQUENCE [LARGE SCALE GENOMIC DNA]</scope>
    <source>
        <strain evidence="4 5">B7-9</strain>
    </source>
</reference>
<dbReference type="Pfam" id="PF00583">
    <property type="entry name" value="Acetyltransf_1"/>
    <property type="match status" value="1"/>
</dbReference>
<dbReference type="PANTHER" id="PTHR13947:SF37">
    <property type="entry name" value="LD18367P"/>
    <property type="match status" value="1"/>
</dbReference>
<comment type="caution">
    <text evidence="4">The sequence shown here is derived from an EMBL/GenBank/DDBJ whole genome shotgun (WGS) entry which is preliminary data.</text>
</comment>
<evidence type="ECO:0000256" key="1">
    <source>
        <dbReference type="ARBA" id="ARBA00022679"/>
    </source>
</evidence>
<dbReference type="PANTHER" id="PTHR13947">
    <property type="entry name" value="GNAT FAMILY N-ACETYLTRANSFERASE"/>
    <property type="match status" value="1"/>
</dbReference>
<dbReference type="InterPro" id="IPR016181">
    <property type="entry name" value="Acyl_CoA_acyltransferase"/>
</dbReference>
<dbReference type="SUPFAM" id="SSF55729">
    <property type="entry name" value="Acyl-CoA N-acyltransferases (Nat)"/>
    <property type="match status" value="1"/>
</dbReference>
<dbReference type="Proteomes" id="UP000220922">
    <property type="component" value="Unassembled WGS sequence"/>
</dbReference>
<feature type="domain" description="N-acetyltransferase" evidence="3">
    <location>
        <begin position="12"/>
        <end position="177"/>
    </location>
</feature>
<dbReference type="PROSITE" id="PS51186">
    <property type="entry name" value="GNAT"/>
    <property type="match status" value="1"/>
</dbReference>
<evidence type="ECO:0000256" key="2">
    <source>
        <dbReference type="SAM" id="MobiDB-lite"/>
    </source>
</evidence>
<dbReference type="RefSeq" id="WP_097655403.1">
    <property type="nucleotide sequence ID" value="NZ_LYXE01000193.1"/>
</dbReference>
<dbReference type="InterPro" id="IPR050769">
    <property type="entry name" value="NAT_camello-type"/>
</dbReference>
<dbReference type="InterPro" id="IPR000182">
    <property type="entry name" value="GNAT_dom"/>
</dbReference>
<protein>
    <recommendedName>
        <fullName evidence="3">N-acetyltransferase domain-containing protein</fullName>
    </recommendedName>
</protein>
<organism evidence="4 5">
    <name type="scientific">Candidatus Chloroploca asiatica</name>
    <dbReference type="NCBI Taxonomy" id="1506545"/>
    <lineage>
        <taxon>Bacteria</taxon>
        <taxon>Bacillati</taxon>
        <taxon>Chloroflexota</taxon>
        <taxon>Chloroflexia</taxon>
        <taxon>Chloroflexales</taxon>
        <taxon>Chloroflexineae</taxon>
        <taxon>Oscillochloridaceae</taxon>
        <taxon>Candidatus Chloroploca</taxon>
    </lineage>
</organism>
<evidence type="ECO:0000313" key="5">
    <source>
        <dbReference type="Proteomes" id="UP000220922"/>
    </source>
</evidence>
<gene>
    <name evidence="4" type="ORF">A9Q02_20790</name>
</gene>
<accession>A0A2H3KFP1</accession>
<dbReference type="GO" id="GO:0008080">
    <property type="term" value="F:N-acetyltransferase activity"/>
    <property type="evidence" value="ECO:0007669"/>
    <property type="project" value="InterPro"/>
</dbReference>
<evidence type="ECO:0000313" key="4">
    <source>
        <dbReference type="EMBL" id="PDV96503.1"/>
    </source>
</evidence>